<dbReference type="InterPro" id="IPR003477">
    <property type="entry name" value="PemK-like"/>
</dbReference>
<organism evidence="1 2">
    <name type="scientific">Paenimyroides tangerinum</name>
    <dbReference type="NCBI Taxonomy" id="2488728"/>
    <lineage>
        <taxon>Bacteria</taxon>
        <taxon>Pseudomonadati</taxon>
        <taxon>Bacteroidota</taxon>
        <taxon>Flavobacteriia</taxon>
        <taxon>Flavobacteriales</taxon>
        <taxon>Flavobacteriaceae</taxon>
        <taxon>Paenimyroides</taxon>
    </lineage>
</organism>
<accession>A0A3P3W9J1</accession>
<comment type="caution">
    <text evidence="1">The sequence shown here is derived from an EMBL/GenBank/DDBJ whole genome shotgun (WGS) entry which is preliminary data.</text>
</comment>
<evidence type="ECO:0000313" key="1">
    <source>
        <dbReference type="EMBL" id="RRJ89323.1"/>
    </source>
</evidence>
<dbReference type="RefSeq" id="WP_125019604.1">
    <property type="nucleotide sequence ID" value="NZ_RQVQ01000029.1"/>
</dbReference>
<dbReference type="OrthoDB" id="1375274at2"/>
<dbReference type="Proteomes" id="UP000275719">
    <property type="component" value="Unassembled WGS sequence"/>
</dbReference>
<evidence type="ECO:0008006" key="3">
    <source>
        <dbReference type="Google" id="ProtNLM"/>
    </source>
</evidence>
<protein>
    <recommendedName>
        <fullName evidence="3">Type II toxin-antitoxin system PemK/MazF family toxin</fullName>
    </recommendedName>
</protein>
<dbReference type="SUPFAM" id="SSF50118">
    <property type="entry name" value="Cell growth inhibitor/plasmid maintenance toxic component"/>
    <property type="match status" value="1"/>
</dbReference>
<proteinExistence type="predicted"/>
<evidence type="ECO:0000313" key="2">
    <source>
        <dbReference type="Proteomes" id="UP000275719"/>
    </source>
</evidence>
<gene>
    <name evidence="1" type="ORF">EG240_11840</name>
</gene>
<keyword evidence="2" id="KW-1185">Reference proteome</keyword>
<dbReference type="AlphaFoldDB" id="A0A3P3W9J1"/>
<dbReference type="Pfam" id="PF02452">
    <property type="entry name" value="PemK_toxin"/>
    <property type="match status" value="1"/>
</dbReference>
<sequence length="114" mass="13765">MTFQKGDIIYCYFPLPNQKEIKNHPFLVLSNEELFDEHEIYIGIMLTHMNSIDEYTYELTNDMFVTRPNDDKFMQARLQFITYLEQKSFSAPRPFCKLKNIFLEEIIREVKKII</sequence>
<dbReference type="InterPro" id="IPR011067">
    <property type="entry name" value="Plasmid_toxin/cell-grow_inhib"/>
</dbReference>
<dbReference type="Gene3D" id="2.30.30.110">
    <property type="match status" value="1"/>
</dbReference>
<name>A0A3P3W9J1_9FLAO</name>
<reference evidence="1 2" key="1">
    <citation type="submission" date="2018-11" db="EMBL/GenBank/DDBJ databases">
        <title>Flavobacterium sp. nov., YIM 102701-2 draft genome.</title>
        <authorList>
            <person name="Li G."/>
            <person name="Jiang Y."/>
        </authorList>
    </citation>
    <scope>NUCLEOTIDE SEQUENCE [LARGE SCALE GENOMIC DNA]</scope>
    <source>
        <strain evidence="1 2">YIM 102701-2</strain>
    </source>
</reference>
<dbReference type="GO" id="GO:0003677">
    <property type="term" value="F:DNA binding"/>
    <property type="evidence" value="ECO:0007669"/>
    <property type="project" value="InterPro"/>
</dbReference>
<dbReference type="EMBL" id="RQVQ01000029">
    <property type="protein sequence ID" value="RRJ89323.1"/>
    <property type="molecule type" value="Genomic_DNA"/>
</dbReference>